<keyword evidence="10" id="KW-0206">Cytoskeleton</keyword>
<evidence type="ECO:0000256" key="4">
    <source>
        <dbReference type="ARBA" id="ARBA00004569"/>
    </source>
</evidence>
<dbReference type="InterPro" id="IPR023379">
    <property type="entry name" value="BART_dom"/>
</dbReference>
<keyword evidence="16" id="KW-1185">Reference proteome</keyword>
<evidence type="ECO:0000256" key="8">
    <source>
        <dbReference type="ARBA" id="ARBA00023069"/>
    </source>
</evidence>
<evidence type="ECO:0000313" key="16">
    <source>
        <dbReference type="Proteomes" id="UP001515480"/>
    </source>
</evidence>
<keyword evidence="9" id="KW-0496">Mitochondrion</keyword>
<dbReference type="Gene3D" id="1.20.1520.10">
    <property type="entry name" value="ADP-ribosylation factor-like 2-binding protein, domain"/>
    <property type="match status" value="1"/>
</dbReference>
<dbReference type="Proteomes" id="UP001515480">
    <property type="component" value="Unassembled WGS sequence"/>
</dbReference>
<reference evidence="15 16" key="1">
    <citation type="journal article" date="2024" name="Science">
        <title>Giant polyketide synthase enzymes in the biosynthesis of giant marine polyether toxins.</title>
        <authorList>
            <person name="Fallon T.R."/>
            <person name="Shende V.V."/>
            <person name="Wierzbicki I.H."/>
            <person name="Pendleton A.L."/>
            <person name="Watervoot N.F."/>
            <person name="Auber R.P."/>
            <person name="Gonzalez D.J."/>
            <person name="Wisecaver J.H."/>
            <person name="Moore B.S."/>
        </authorList>
    </citation>
    <scope>NUCLEOTIDE SEQUENCE [LARGE SCALE GENOMIC DNA]</scope>
    <source>
        <strain evidence="15 16">12B1</strain>
    </source>
</reference>
<keyword evidence="12" id="KW-0966">Cell projection</keyword>
<feature type="compositionally biased region" description="Acidic residues" evidence="13">
    <location>
        <begin position="38"/>
        <end position="47"/>
    </location>
</feature>
<dbReference type="GO" id="GO:0005634">
    <property type="term" value="C:nucleus"/>
    <property type="evidence" value="ECO:0007669"/>
    <property type="project" value="UniProtKB-SubCell"/>
</dbReference>
<evidence type="ECO:0000256" key="10">
    <source>
        <dbReference type="ARBA" id="ARBA00023212"/>
    </source>
</evidence>
<evidence type="ECO:0000256" key="12">
    <source>
        <dbReference type="ARBA" id="ARBA00023273"/>
    </source>
</evidence>
<evidence type="ECO:0000313" key="15">
    <source>
        <dbReference type="EMBL" id="KAL1526086.1"/>
    </source>
</evidence>
<dbReference type="InterPro" id="IPR038849">
    <property type="entry name" value="ARL2BP"/>
</dbReference>
<dbReference type="PANTHER" id="PTHR15487:SF4">
    <property type="entry name" value="ADP-RIBOSYLATION FACTOR-LIKE PROTEIN 2-BINDING PROTEIN"/>
    <property type="match status" value="1"/>
</dbReference>
<dbReference type="GO" id="GO:0005758">
    <property type="term" value="C:mitochondrial intermembrane space"/>
    <property type="evidence" value="ECO:0007669"/>
    <property type="project" value="UniProtKB-SubCell"/>
</dbReference>
<keyword evidence="8" id="KW-0969">Cilium</keyword>
<evidence type="ECO:0000259" key="14">
    <source>
        <dbReference type="Pfam" id="PF11527"/>
    </source>
</evidence>
<feature type="region of interest" description="Disordered" evidence="13">
    <location>
        <begin position="38"/>
        <end position="58"/>
    </location>
</feature>
<evidence type="ECO:0000256" key="1">
    <source>
        <dbReference type="ARBA" id="ARBA00004120"/>
    </source>
</evidence>
<evidence type="ECO:0000256" key="2">
    <source>
        <dbReference type="ARBA" id="ARBA00004123"/>
    </source>
</evidence>
<dbReference type="AlphaFoldDB" id="A0AB34JW13"/>
<keyword evidence="7" id="KW-0963">Cytoplasm</keyword>
<evidence type="ECO:0000256" key="3">
    <source>
        <dbReference type="ARBA" id="ARBA00004300"/>
    </source>
</evidence>
<name>A0AB34JW13_PRYPA</name>
<keyword evidence="11" id="KW-0539">Nucleus</keyword>
<gene>
    <name evidence="15" type="ORF">AB1Y20_014815</name>
</gene>
<dbReference type="EMBL" id="JBGBPQ010000003">
    <property type="protein sequence ID" value="KAL1526086.1"/>
    <property type="molecule type" value="Genomic_DNA"/>
</dbReference>
<comment type="caution">
    <text evidence="15">The sequence shown here is derived from an EMBL/GenBank/DDBJ whole genome shotgun (WGS) entry which is preliminary data.</text>
</comment>
<dbReference type="GO" id="GO:0005813">
    <property type="term" value="C:centrosome"/>
    <property type="evidence" value="ECO:0007669"/>
    <property type="project" value="UniProtKB-SubCell"/>
</dbReference>
<proteinExistence type="inferred from homology"/>
<accession>A0AB34JW13</accession>
<organism evidence="15 16">
    <name type="scientific">Prymnesium parvum</name>
    <name type="common">Toxic golden alga</name>
    <dbReference type="NCBI Taxonomy" id="97485"/>
    <lineage>
        <taxon>Eukaryota</taxon>
        <taxon>Haptista</taxon>
        <taxon>Haptophyta</taxon>
        <taxon>Prymnesiophyceae</taxon>
        <taxon>Prymnesiales</taxon>
        <taxon>Prymnesiaceae</taxon>
        <taxon>Prymnesium</taxon>
    </lineage>
</organism>
<comment type="subcellular location">
    <subcellularLocation>
        <location evidence="1">Cytoplasm</location>
        <location evidence="1">Cytoskeleton</location>
        <location evidence="1">Cilium basal body</location>
    </subcellularLocation>
    <subcellularLocation>
        <location evidence="3">Cytoplasm</location>
        <location evidence="3">Cytoskeleton</location>
        <location evidence="3">Microtubule organizing center</location>
        <location evidence="3">Centrosome</location>
    </subcellularLocation>
    <subcellularLocation>
        <location evidence="4">Mitochondrion intermembrane space</location>
    </subcellularLocation>
    <subcellularLocation>
        <location evidence="2">Nucleus</location>
    </subcellularLocation>
</comment>
<sequence>MAASDKPKPAATANATQAAVVDVGGFDEIEDDVVDGNCDEGEEDSASEEVMVSSGENADQTSQILAELEDMMMDEEFNAKVDAFTQRHCDHFDEGEENKLIYTSLFAEYTKMLEEYIEERLGATLEGFDMQAFCATLSGRADKEELPLALEMLSAYGDFESFKAMMLSCKVGATLGDMGVVGAPVHVFTEEQEDGEAMPDLNLSISGLGNNGLGNN</sequence>
<comment type="similarity">
    <text evidence="5">Belongs to the ARL2BP family.</text>
</comment>
<evidence type="ECO:0000256" key="9">
    <source>
        <dbReference type="ARBA" id="ARBA00023128"/>
    </source>
</evidence>
<dbReference type="InterPro" id="IPR042541">
    <property type="entry name" value="BART_sf"/>
</dbReference>
<dbReference type="Pfam" id="PF11527">
    <property type="entry name" value="ARL2_Bind_BART"/>
    <property type="match status" value="1"/>
</dbReference>
<protein>
    <recommendedName>
        <fullName evidence="6">ADP-ribosylation factor-like protein 2-binding protein</fullName>
    </recommendedName>
</protein>
<dbReference type="GO" id="GO:0051457">
    <property type="term" value="P:maintenance of protein location in nucleus"/>
    <property type="evidence" value="ECO:0007669"/>
    <property type="project" value="TreeGrafter"/>
</dbReference>
<evidence type="ECO:0000256" key="7">
    <source>
        <dbReference type="ARBA" id="ARBA00022490"/>
    </source>
</evidence>
<feature type="domain" description="BART" evidence="14">
    <location>
        <begin position="62"/>
        <end position="170"/>
    </location>
</feature>
<evidence type="ECO:0000256" key="6">
    <source>
        <dbReference type="ARBA" id="ARBA00014849"/>
    </source>
</evidence>
<evidence type="ECO:0000256" key="5">
    <source>
        <dbReference type="ARBA" id="ARBA00009880"/>
    </source>
</evidence>
<evidence type="ECO:0000256" key="11">
    <source>
        <dbReference type="ARBA" id="ARBA00023242"/>
    </source>
</evidence>
<evidence type="ECO:0000256" key="13">
    <source>
        <dbReference type="SAM" id="MobiDB-lite"/>
    </source>
</evidence>
<dbReference type="PANTHER" id="PTHR15487">
    <property type="entry name" value="ADP-RIBOSYLATION FACTOR-LIKE PROTEIN 2-BINDING PROTEIN"/>
    <property type="match status" value="1"/>
</dbReference>